<dbReference type="RefSeq" id="NP_063981.1">
    <property type="nucleotide sequence ID" value="NC_002511.2"/>
</dbReference>
<dbReference type="GeneID" id="809519"/>
<reference evidence="2" key="1">
    <citation type="journal article" date="2000" name="Nucleic Acids Res.">
        <title>The complete nucleotide sequence of the mitochondrial genome of sugar beet (Beta vulgaris L.) reveals a novel gene for tRNACys(GCA).</title>
        <authorList>
            <person name="Kubo T."/>
            <person name="Nishizawa S."/>
            <person name="Sugawara A."/>
            <person name="Itchoda N."/>
            <person name="Estiati A."/>
            <person name="Mikami T."/>
        </authorList>
    </citation>
    <scope>NUCLEOTIDE SEQUENCE</scope>
</reference>
<evidence type="ECO:0000259" key="1">
    <source>
        <dbReference type="Pfam" id="PF00078"/>
    </source>
</evidence>
<organism evidence="2">
    <name type="scientific">Beta vulgaris subsp. vulgaris</name>
    <name type="common">Beet</name>
    <dbReference type="NCBI Taxonomy" id="3555"/>
    <lineage>
        <taxon>Eukaryota</taxon>
        <taxon>Viridiplantae</taxon>
        <taxon>Streptophyta</taxon>
        <taxon>Embryophyta</taxon>
        <taxon>Tracheophyta</taxon>
        <taxon>Spermatophyta</taxon>
        <taxon>Magnoliopsida</taxon>
        <taxon>eudicotyledons</taxon>
        <taxon>Gunneridae</taxon>
        <taxon>Pentapetalae</taxon>
        <taxon>Caryophyllales</taxon>
        <taxon>Chenopodiaceae</taxon>
        <taxon>Betoideae</taxon>
        <taxon>Beta</taxon>
    </lineage>
</organism>
<reference evidence="2" key="2">
    <citation type="journal article" date="2006" name="Mol. Genet. Genomics">
        <title>Patterns of partial RNA editing in mitochondrial genes of Beta vulgaris.</title>
        <authorList>
            <person name="Mower J.P."/>
            <person name="Palmer J.D."/>
        </authorList>
    </citation>
    <scope>NUCLEOTIDE SEQUENCE</scope>
</reference>
<protein>
    <submittedName>
        <fullName evidence="2">Orf129a protein</fullName>
    </submittedName>
</protein>
<feature type="domain" description="Reverse transcriptase" evidence="1">
    <location>
        <begin position="7"/>
        <end position="109"/>
    </location>
</feature>
<name>Q9MFE9_BETVV</name>
<gene>
    <name evidence="2" type="primary">orf129a</name>
</gene>
<dbReference type="Pfam" id="PF00078">
    <property type="entry name" value="RVT_1"/>
    <property type="match status" value="1"/>
</dbReference>
<dbReference type="KEGG" id="bvg:809519"/>
<dbReference type="PANTHER" id="PTHR31635:SF196">
    <property type="entry name" value="REVERSE TRANSCRIPTASE DOMAIN-CONTAINING PROTEIN-RELATED"/>
    <property type="match status" value="1"/>
</dbReference>
<dbReference type="AlphaFoldDB" id="Q9MFE9"/>
<dbReference type="PANTHER" id="PTHR31635">
    <property type="entry name" value="REVERSE TRANSCRIPTASE DOMAIN-CONTAINING PROTEIN-RELATED"/>
    <property type="match status" value="1"/>
</dbReference>
<accession>Q9MFE9</accession>
<dbReference type="InterPro" id="IPR000477">
    <property type="entry name" value="RT_dom"/>
</dbReference>
<proteinExistence type="predicted"/>
<keyword evidence="2" id="KW-0496">Mitochondrion</keyword>
<dbReference type="EMBL" id="BA000009">
    <property type="protein sequence ID" value="BAA99293.1"/>
    <property type="molecule type" value="Genomic_DNA"/>
</dbReference>
<evidence type="ECO:0000313" key="2">
    <source>
        <dbReference type="EMBL" id="BAA99293.1"/>
    </source>
</evidence>
<sequence length="129" mass="14270">MAVVIGEVINEAQAGFIPGKHIGDNILLATELIKGYSQKAVSPRCMIKVDLRKAYDSIEWSFLQCMLSELGFPSQFITWIMECVTTVSYSILLNGKPTTPFPSKKGVRQVTPCHPSCLLLGWSICLDAY</sequence>
<geneLocation type="mitochondrion" evidence="2"/>